<dbReference type="InterPro" id="IPR050434">
    <property type="entry name" value="Glycosyl_hydrlase_28"/>
</dbReference>
<gene>
    <name evidence="12" type="ORF">BT96DRAFT_1001006</name>
</gene>
<name>A0A6A4H3T1_9AGAR</name>
<evidence type="ECO:0000256" key="7">
    <source>
        <dbReference type="ARBA" id="ARBA00023295"/>
    </source>
</evidence>
<evidence type="ECO:0000313" key="12">
    <source>
        <dbReference type="EMBL" id="KAE9391787.1"/>
    </source>
</evidence>
<dbReference type="OrthoDB" id="1546079at2759"/>
<dbReference type="SUPFAM" id="SSF51126">
    <property type="entry name" value="Pectin lyase-like"/>
    <property type="match status" value="1"/>
</dbReference>
<evidence type="ECO:0000256" key="3">
    <source>
        <dbReference type="ARBA" id="ARBA00022729"/>
    </source>
</evidence>
<evidence type="ECO:0000313" key="13">
    <source>
        <dbReference type="Proteomes" id="UP000799118"/>
    </source>
</evidence>
<dbReference type="GO" id="GO:0004650">
    <property type="term" value="F:polygalacturonase activity"/>
    <property type="evidence" value="ECO:0007669"/>
    <property type="project" value="UniProtKB-EC"/>
</dbReference>
<dbReference type="Pfam" id="PF00295">
    <property type="entry name" value="Glyco_hydro_28"/>
    <property type="match status" value="1"/>
</dbReference>
<dbReference type="EMBL" id="ML769613">
    <property type="protein sequence ID" value="KAE9391787.1"/>
    <property type="molecule type" value="Genomic_DNA"/>
</dbReference>
<evidence type="ECO:0000256" key="10">
    <source>
        <dbReference type="RuleBase" id="RU361169"/>
    </source>
</evidence>
<sequence length="380" mass="38339">MFTSDSIVALSLVFSLLSQQVSAVPAAHKNGTLNSPRKIGKRCTGEIQSLSDVAAAEECDTIVIGGFTIPAGETFSLTPPDGASVSLTVPQRAKEWEGPLMEISGNDITFNGNGHDLNGQGTLYWDGLGGNGGVTKPAPMLTLNMGGTFSNVQIVNSPQRAVAVNGDSLTVSDVIVNNAAGTAPNSISNGAPAGANTDGFDVAANDVTITGCTVNNQDDCLAINRGTSITFSNNVCEGIGHGISIGSISSDATVSGVTISGNTVTGTVNGLRIKTDATATGSIVENVVYENNKVTGITSFGILIDQSYPATLGTPGTGVIIENVSFEGTNTVSVASSAHAVEVNCGSTSSCTGTWNWAALTASGGDGSKILNAPVTGFTA</sequence>
<dbReference type="InterPro" id="IPR011050">
    <property type="entry name" value="Pectin_lyase_fold/virulence"/>
</dbReference>
<accession>A0A6A4H3T1</accession>
<dbReference type="Gene3D" id="2.160.20.10">
    <property type="entry name" value="Single-stranded right-handed beta-helix, Pectin lyase-like"/>
    <property type="match status" value="1"/>
</dbReference>
<keyword evidence="5 10" id="KW-0378">Hydrolase</keyword>
<keyword evidence="3 11" id="KW-0732">Signal</keyword>
<protein>
    <recommendedName>
        <fullName evidence="2">endo-polygalacturonase</fullName>
        <ecNumber evidence="2">3.2.1.15</ecNumber>
    </recommendedName>
</protein>
<proteinExistence type="inferred from homology"/>
<dbReference type="GO" id="GO:0005576">
    <property type="term" value="C:extracellular region"/>
    <property type="evidence" value="ECO:0007669"/>
    <property type="project" value="TreeGrafter"/>
</dbReference>
<dbReference type="Proteomes" id="UP000799118">
    <property type="component" value="Unassembled WGS sequence"/>
</dbReference>
<dbReference type="GO" id="GO:0071555">
    <property type="term" value="P:cell wall organization"/>
    <property type="evidence" value="ECO:0007669"/>
    <property type="project" value="UniProtKB-KW"/>
</dbReference>
<dbReference type="PANTHER" id="PTHR31884:SF1">
    <property type="entry name" value="POLYGALACTURONASE"/>
    <property type="match status" value="1"/>
</dbReference>
<evidence type="ECO:0000256" key="5">
    <source>
        <dbReference type="ARBA" id="ARBA00022801"/>
    </source>
</evidence>
<evidence type="ECO:0000256" key="11">
    <source>
        <dbReference type="SAM" id="SignalP"/>
    </source>
</evidence>
<feature type="chain" id="PRO_5025594403" description="endo-polygalacturonase" evidence="11">
    <location>
        <begin position="24"/>
        <end position="380"/>
    </location>
</feature>
<evidence type="ECO:0000256" key="9">
    <source>
        <dbReference type="ARBA" id="ARBA00034074"/>
    </source>
</evidence>
<dbReference type="InterPro" id="IPR000743">
    <property type="entry name" value="Glyco_hydro_28"/>
</dbReference>
<dbReference type="AlphaFoldDB" id="A0A6A4H3T1"/>
<dbReference type="PANTHER" id="PTHR31884">
    <property type="entry name" value="POLYGALACTURONASE"/>
    <property type="match status" value="1"/>
</dbReference>
<evidence type="ECO:0000256" key="4">
    <source>
        <dbReference type="ARBA" id="ARBA00022737"/>
    </source>
</evidence>
<evidence type="ECO:0000256" key="8">
    <source>
        <dbReference type="ARBA" id="ARBA00023316"/>
    </source>
</evidence>
<dbReference type="EC" id="3.2.1.15" evidence="2"/>
<keyword evidence="13" id="KW-1185">Reference proteome</keyword>
<evidence type="ECO:0000256" key="1">
    <source>
        <dbReference type="ARBA" id="ARBA00008834"/>
    </source>
</evidence>
<evidence type="ECO:0000256" key="2">
    <source>
        <dbReference type="ARBA" id="ARBA00012736"/>
    </source>
</evidence>
<keyword evidence="6" id="KW-1015">Disulfide bond</keyword>
<dbReference type="InterPro" id="IPR006626">
    <property type="entry name" value="PbH1"/>
</dbReference>
<comment type="similarity">
    <text evidence="1 10">Belongs to the glycosyl hydrolase 28 family.</text>
</comment>
<dbReference type="SMART" id="SM00710">
    <property type="entry name" value="PbH1"/>
    <property type="match status" value="7"/>
</dbReference>
<comment type="catalytic activity">
    <reaction evidence="9">
        <text>(1,4-alpha-D-galacturonosyl)n+m + H2O = (1,4-alpha-D-galacturonosyl)n + (1,4-alpha-D-galacturonosyl)m.</text>
        <dbReference type="EC" id="3.2.1.15"/>
    </reaction>
</comment>
<dbReference type="InterPro" id="IPR012334">
    <property type="entry name" value="Pectin_lyas_fold"/>
</dbReference>
<keyword evidence="4" id="KW-0677">Repeat</keyword>
<keyword evidence="8" id="KW-0961">Cell wall biogenesis/degradation</keyword>
<feature type="signal peptide" evidence="11">
    <location>
        <begin position="1"/>
        <end position="23"/>
    </location>
</feature>
<reference evidence="12" key="1">
    <citation type="journal article" date="2019" name="Environ. Microbiol.">
        <title>Fungal ecological strategies reflected in gene transcription - a case study of two litter decomposers.</title>
        <authorList>
            <person name="Barbi F."/>
            <person name="Kohler A."/>
            <person name="Barry K."/>
            <person name="Baskaran P."/>
            <person name="Daum C."/>
            <person name="Fauchery L."/>
            <person name="Ihrmark K."/>
            <person name="Kuo A."/>
            <person name="LaButti K."/>
            <person name="Lipzen A."/>
            <person name="Morin E."/>
            <person name="Grigoriev I.V."/>
            <person name="Henrissat B."/>
            <person name="Lindahl B."/>
            <person name="Martin F."/>
        </authorList>
    </citation>
    <scope>NUCLEOTIDE SEQUENCE</scope>
    <source>
        <strain evidence="12">JB14</strain>
    </source>
</reference>
<dbReference type="GO" id="GO:0045490">
    <property type="term" value="P:pectin catabolic process"/>
    <property type="evidence" value="ECO:0007669"/>
    <property type="project" value="TreeGrafter"/>
</dbReference>
<keyword evidence="7 10" id="KW-0326">Glycosidase</keyword>
<organism evidence="12 13">
    <name type="scientific">Gymnopus androsaceus JB14</name>
    <dbReference type="NCBI Taxonomy" id="1447944"/>
    <lineage>
        <taxon>Eukaryota</taxon>
        <taxon>Fungi</taxon>
        <taxon>Dikarya</taxon>
        <taxon>Basidiomycota</taxon>
        <taxon>Agaricomycotina</taxon>
        <taxon>Agaricomycetes</taxon>
        <taxon>Agaricomycetidae</taxon>
        <taxon>Agaricales</taxon>
        <taxon>Marasmiineae</taxon>
        <taxon>Omphalotaceae</taxon>
        <taxon>Gymnopus</taxon>
    </lineage>
</organism>
<evidence type="ECO:0000256" key="6">
    <source>
        <dbReference type="ARBA" id="ARBA00023157"/>
    </source>
</evidence>